<evidence type="ECO:0000313" key="7">
    <source>
        <dbReference type="Proteomes" id="UP000449846"/>
    </source>
</evidence>
<dbReference type="Pfam" id="PF22022">
    <property type="entry name" value="Phage_int_M"/>
    <property type="match status" value="1"/>
</dbReference>
<dbReference type="SUPFAM" id="SSF56349">
    <property type="entry name" value="DNA breaking-rejoining enzymes"/>
    <property type="match status" value="1"/>
</dbReference>
<dbReference type="InterPro" id="IPR011010">
    <property type="entry name" value="DNA_brk_join_enz"/>
</dbReference>
<evidence type="ECO:0000256" key="3">
    <source>
        <dbReference type="ARBA" id="ARBA00023125"/>
    </source>
</evidence>
<keyword evidence="3" id="KW-0238">DNA-binding</keyword>
<dbReference type="GO" id="GO:0006310">
    <property type="term" value="P:DNA recombination"/>
    <property type="evidence" value="ECO:0007669"/>
    <property type="project" value="UniProtKB-KW"/>
</dbReference>
<accession>A0A844HES9</accession>
<feature type="domain" description="Tyr recombinase" evidence="5">
    <location>
        <begin position="204"/>
        <end position="376"/>
    </location>
</feature>
<reference evidence="6 7" key="1">
    <citation type="submission" date="2019-11" db="EMBL/GenBank/DDBJ databases">
        <authorList>
            <person name="Dong K."/>
        </authorList>
    </citation>
    <scope>NUCLEOTIDE SEQUENCE [LARGE SCALE GENOMIC DNA]</scope>
    <source>
        <strain evidence="6 7">NBRC 112902</strain>
    </source>
</reference>
<keyword evidence="2" id="KW-0229">DNA integration</keyword>
<proteinExistence type="inferred from homology"/>
<comment type="similarity">
    <text evidence="1">Belongs to the 'phage' integrase family.</text>
</comment>
<evidence type="ECO:0000256" key="4">
    <source>
        <dbReference type="ARBA" id="ARBA00023172"/>
    </source>
</evidence>
<dbReference type="Gene3D" id="1.10.150.130">
    <property type="match status" value="1"/>
</dbReference>
<dbReference type="InterPro" id="IPR013762">
    <property type="entry name" value="Integrase-like_cat_sf"/>
</dbReference>
<evidence type="ECO:0000256" key="1">
    <source>
        <dbReference type="ARBA" id="ARBA00008857"/>
    </source>
</evidence>
<dbReference type="Pfam" id="PF13356">
    <property type="entry name" value="Arm-DNA-bind_3"/>
    <property type="match status" value="1"/>
</dbReference>
<protein>
    <submittedName>
        <fullName evidence="6">DUF4102 domain-containing protein</fullName>
    </submittedName>
</protein>
<evidence type="ECO:0000313" key="6">
    <source>
        <dbReference type="EMBL" id="MTH57886.1"/>
    </source>
</evidence>
<keyword evidence="7" id="KW-1185">Reference proteome</keyword>
<dbReference type="PANTHER" id="PTHR30629:SF2">
    <property type="entry name" value="PROPHAGE INTEGRASE INTS-RELATED"/>
    <property type="match status" value="1"/>
</dbReference>
<dbReference type="AlphaFoldDB" id="A0A844HES9"/>
<dbReference type="GO" id="GO:0015074">
    <property type="term" value="P:DNA integration"/>
    <property type="evidence" value="ECO:0007669"/>
    <property type="project" value="UniProtKB-KW"/>
</dbReference>
<dbReference type="InterPro" id="IPR053876">
    <property type="entry name" value="Phage_int_M"/>
</dbReference>
<evidence type="ECO:0000256" key="2">
    <source>
        <dbReference type="ARBA" id="ARBA00022908"/>
    </source>
</evidence>
<dbReference type="InterPro" id="IPR010998">
    <property type="entry name" value="Integrase_recombinase_N"/>
</dbReference>
<dbReference type="PROSITE" id="PS51898">
    <property type="entry name" value="TYR_RECOMBINASE"/>
    <property type="match status" value="1"/>
</dbReference>
<dbReference type="InterPro" id="IPR025166">
    <property type="entry name" value="Integrase_DNA_bind_dom"/>
</dbReference>
<dbReference type="Pfam" id="PF00589">
    <property type="entry name" value="Phage_integrase"/>
    <property type="match status" value="1"/>
</dbReference>
<keyword evidence="4" id="KW-0233">DNA recombination</keyword>
<evidence type="ECO:0000259" key="5">
    <source>
        <dbReference type="PROSITE" id="PS51898"/>
    </source>
</evidence>
<dbReference type="CDD" id="cd00801">
    <property type="entry name" value="INT_P4_C"/>
    <property type="match status" value="1"/>
</dbReference>
<dbReference type="EMBL" id="WMIG01000001">
    <property type="protein sequence ID" value="MTH57886.1"/>
    <property type="molecule type" value="Genomic_DNA"/>
</dbReference>
<dbReference type="InterPro" id="IPR038488">
    <property type="entry name" value="Integrase_DNA-bd_sf"/>
</dbReference>
<gene>
    <name evidence="6" type="ORF">GL300_01545</name>
</gene>
<dbReference type="Proteomes" id="UP000449846">
    <property type="component" value="Unassembled WGS sequence"/>
</dbReference>
<dbReference type="PANTHER" id="PTHR30629">
    <property type="entry name" value="PROPHAGE INTEGRASE"/>
    <property type="match status" value="1"/>
</dbReference>
<dbReference type="GO" id="GO:0003677">
    <property type="term" value="F:DNA binding"/>
    <property type="evidence" value="ECO:0007669"/>
    <property type="project" value="UniProtKB-KW"/>
</dbReference>
<comment type="caution">
    <text evidence="6">The sequence shown here is derived from an EMBL/GenBank/DDBJ whole genome shotgun (WGS) entry which is preliminary data.</text>
</comment>
<organism evidence="6 7">
    <name type="scientific">Paracoccus litorisediminis</name>
    <dbReference type="NCBI Taxonomy" id="2006130"/>
    <lineage>
        <taxon>Bacteria</taxon>
        <taxon>Pseudomonadati</taxon>
        <taxon>Pseudomonadota</taxon>
        <taxon>Alphaproteobacteria</taxon>
        <taxon>Rhodobacterales</taxon>
        <taxon>Paracoccaceae</taxon>
        <taxon>Paracoccus</taxon>
    </lineage>
</organism>
<dbReference type="Gene3D" id="3.30.160.390">
    <property type="entry name" value="Integrase, DNA-binding domain"/>
    <property type="match status" value="1"/>
</dbReference>
<sequence>MRATNRLSAKGAVSLGPGKHADGAGLWLVKDEGGRGKWVLRVTIYGKRREMGLGAFPAVSLAEARKNADVARSIVRAGLDPIKVRENAKREAARNLHILNDIALDCFETRKAELKGDGVAGRWFSPLEIHVLPKLGKMPVAEIDQTDIRDCLKPIWHEKAETARKAMNRLSLCLKHAAALGLQVDLQATEKARALLGKPRHKPENIPALPWQYVPEFYSSLNEGTVTHLALRLLILTGVRSNPLRFIHENQIDGDVWTVPAEAMKGRRDATADFRVPLVQETLAIIEEARAHSRDGFMFPSVRKGVISDATMARLMERRGMTERPHGFRSSLRDWLAETTDAPHDVAETMLGHVVGGTVERAYRRTDFLEQRRALLARWTQHVTGQKGAVVKMVGGQA</sequence>
<dbReference type="InterPro" id="IPR002104">
    <property type="entry name" value="Integrase_catalytic"/>
</dbReference>
<dbReference type="InterPro" id="IPR050808">
    <property type="entry name" value="Phage_Integrase"/>
</dbReference>
<dbReference type="Gene3D" id="1.10.443.10">
    <property type="entry name" value="Intergrase catalytic core"/>
    <property type="match status" value="1"/>
</dbReference>
<name>A0A844HES9_9RHOB</name>